<keyword evidence="1" id="KW-1133">Transmembrane helix</keyword>
<sequence>MHNCYNHEYLYIFICRKWILFSSILIPFWCCRCCLRFFDNTLKRILTASNGLIVCWLPKTRRGEEVWRRDTEREKCYSLKKTALLYLESLKAESVL</sequence>
<organism evidence="2 3">
    <name type="scientific">Alosa alosa</name>
    <name type="common">allis shad</name>
    <dbReference type="NCBI Taxonomy" id="278164"/>
    <lineage>
        <taxon>Eukaryota</taxon>
        <taxon>Metazoa</taxon>
        <taxon>Chordata</taxon>
        <taxon>Craniata</taxon>
        <taxon>Vertebrata</taxon>
        <taxon>Euteleostomi</taxon>
        <taxon>Actinopterygii</taxon>
        <taxon>Neopterygii</taxon>
        <taxon>Teleostei</taxon>
        <taxon>Clupei</taxon>
        <taxon>Clupeiformes</taxon>
        <taxon>Clupeoidei</taxon>
        <taxon>Clupeidae</taxon>
        <taxon>Alosa</taxon>
    </lineage>
</organism>
<comment type="caution">
    <text evidence="2">The sequence shown here is derived from an EMBL/GenBank/DDBJ whole genome shotgun (WGS) entry which is preliminary data.</text>
</comment>
<dbReference type="EMBL" id="JADWDJ010000006">
    <property type="protein sequence ID" value="KAG5279426.1"/>
    <property type="molecule type" value="Genomic_DNA"/>
</dbReference>
<protein>
    <recommendedName>
        <fullName evidence="4">Secreted protein</fullName>
    </recommendedName>
</protein>
<evidence type="ECO:0000313" key="3">
    <source>
        <dbReference type="Proteomes" id="UP000823561"/>
    </source>
</evidence>
<keyword evidence="3" id="KW-1185">Reference proteome</keyword>
<name>A0AAV6H0Y2_9TELE</name>
<dbReference type="Proteomes" id="UP000823561">
    <property type="component" value="Chromosome 6"/>
</dbReference>
<evidence type="ECO:0000313" key="2">
    <source>
        <dbReference type="EMBL" id="KAG5279426.1"/>
    </source>
</evidence>
<evidence type="ECO:0008006" key="4">
    <source>
        <dbReference type="Google" id="ProtNLM"/>
    </source>
</evidence>
<dbReference type="AlphaFoldDB" id="A0AAV6H0Y2"/>
<reference evidence="2" key="1">
    <citation type="submission" date="2020-10" db="EMBL/GenBank/DDBJ databases">
        <title>Chromosome-scale genome assembly of the Allis shad, Alosa alosa.</title>
        <authorList>
            <person name="Margot Z."/>
            <person name="Christophe K."/>
            <person name="Cabau C."/>
            <person name="Louis A."/>
            <person name="Berthelot C."/>
            <person name="Parey E."/>
            <person name="Roest Crollius H."/>
            <person name="Montfort J."/>
            <person name="Robinson-Rechavi M."/>
            <person name="Bucao C."/>
            <person name="Bouchez O."/>
            <person name="Gislard M."/>
            <person name="Lluch J."/>
            <person name="Milhes M."/>
            <person name="Lampietro C."/>
            <person name="Lopez Roques C."/>
            <person name="Donnadieu C."/>
            <person name="Braasch I."/>
            <person name="Desvignes T."/>
            <person name="Postlethwait J."/>
            <person name="Bobe J."/>
            <person name="Guiguen Y."/>
        </authorList>
    </citation>
    <scope>NUCLEOTIDE SEQUENCE</scope>
    <source>
        <strain evidence="2">M-15738</strain>
        <tissue evidence="2">Blood</tissue>
    </source>
</reference>
<keyword evidence="1" id="KW-0812">Transmembrane</keyword>
<proteinExistence type="predicted"/>
<keyword evidence="1" id="KW-0472">Membrane</keyword>
<accession>A0AAV6H0Y2</accession>
<evidence type="ECO:0000256" key="1">
    <source>
        <dbReference type="SAM" id="Phobius"/>
    </source>
</evidence>
<feature type="transmembrane region" description="Helical" evidence="1">
    <location>
        <begin position="9"/>
        <end position="29"/>
    </location>
</feature>
<gene>
    <name evidence="2" type="ORF">AALO_G00077660</name>
</gene>